<keyword evidence="4 10" id="KW-0808">Transferase</keyword>
<dbReference type="InterPro" id="IPR030382">
    <property type="entry name" value="MeTrfase_TRM5/TYW2"/>
</dbReference>
<keyword evidence="5 10" id="KW-0949">S-adenosyl-L-methionine</keyword>
<feature type="region of interest" description="Disordered" evidence="11">
    <location>
        <begin position="51"/>
        <end position="71"/>
    </location>
</feature>
<evidence type="ECO:0000313" key="14">
    <source>
        <dbReference type="Proteomes" id="UP001324427"/>
    </source>
</evidence>
<feature type="binding site" evidence="10">
    <location>
        <begin position="312"/>
        <end position="313"/>
    </location>
    <ligand>
        <name>S-adenosyl-L-methionine</name>
        <dbReference type="ChEBI" id="CHEBI:59789"/>
    </ligand>
</feature>
<keyword evidence="6 10" id="KW-0819">tRNA processing</keyword>
<evidence type="ECO:0000256" key="9">
    <source>
        <dbReference type="ARBA" id="ARBA00047783"/>
    </source>
</evidence>
<evidence type="ECO:0000256" key="7">
    <source>
        <dbReference type="ARBA" id="ARBA00023128"/>
    </source>
</evidence>
<feature type="binding site" evidence="10">
    <location>
        <position position="364"/>
    </location>
    <ligand>
        <name>S-adenosyl-L-methionine</name>
        <dbReference type="ChEBI" id="CHEBI:59789"/>
    </ligand>
</feature>
<dbReference type="PROSITE" id="PS51684">
    <property type="entry name" value="SAM_MT_TRM5_TYW2"/>
    <property type="match status" value="1"/>
</dbReference>
<organism evidence="13 14">
    <name type="scientific">Oleoguttula mirabilis</name>
    <dbReference type="NCBI Taxonomy" id="1507867"/>
    <lineage>
        <taxon>Eukaryota</taxon>
        <taxon>Fungi</taxon>
        <taxon>Dikarya</taxon>
        <taxon>Ascomycota</taxon>
        <taxon>Pezizomycotina</taxon>
        <taxon>Dothideomycetes</taxon>
        <taxon>Dothideomycetidae</taxon>
        <taxon>Mycosphaerellales</taxon>
        <taxon>Teratosphaeriaceae</taxon>
        <taxon>Oleoguttula</taxon>
    </lineage>
</organism>
<evidence type="ECO:0000256" key="6">
    <source>
        <dbReference type="ARBA" id="ARBA00022694"/>
    </source>
</evidence>
<comment type="function">
    <text evidence="10">Specifically methylates the N1 position of guanosine-37 in various cytoplasmic and mitochondrial tRNAs. Methylation is not dependent on the nature of the nucleoside 5' of the target nucleoside. This is the first step in the biosynthesis of wybutosine (yW), a modified base adjacent to the anticodon of tRNAs and required for accurate decoding.</text>
</comment>
<dbReference type="Pfam" id="PF25133">
    <property type="entry name" value="TYW2_N_2"/>
    <property type="match status" value="1"/>
</dbReference>
<evidence type="ECO:0000256" key="10">
    <source>
        <dbReference type="HAMAP-Rule" id="MF_03152"/>
    </source>
</evidence>
<dbReference type="InterPro" id="IPR056743">
    <property type="entry name" value="TRM5-TYW2-like_MTfase"/>
</dbReference>
<feature type="binding site" evidence="10">
    <location>
        <position position="246"/>
    </location>
    <ligand>
        <name>S-adenosyl-L-methionine</name>
        <dbReference type="ChEBI" id="CHEBI:59789"/>
    </ligand>
</feature>
<comment type="similarity">
    <text evidence="10">Belongs to the TRM5 / TYW2 family.</text>
</comment>
<dbReference type="PANTHER" id="PTHR23245">
    <property type="entry name" value="TRNA METHYLTRANSFERASE"/>
    <property type="match status" value="1"/>
</dbReference>
<evidence type="ECO:0000256" key="11">
    <source>
        <dbReference type="SAM" id="MobiDB-lite"/>
    </source>
</evidence>
<dbReference type="GO" id="GO:0002939">
    <property type="term" value="P:tRNA N1-guanine methylation"/>
    <property type="evidence" value="ECO:0007669"/>
    <property type="project" value="TreeGrafter"/>
</dbReference>
<comment type="subunit">
    <text evidence="10">Monomer.</text>
</comment>
<dbReference type="GO" id="GO:0052906">
    <property type="term" value="F:tRNA (guanine(37)-N1)-methyltransferase activity"/>
    <property type="evidence" value="ECO:0007669"/>
    <property type="project" value="UniProtKB-UniRule"/>
</dbReference>
<proteinExistence type="inferred from homology"/>
<dbReference type="Proteomes" id="UP001324427">
    <property type="component" value="Unassembled WGS sequence"/>
</dbReference>
<comment type="catalytic activity">
    <reaction evidence="9 10">
        <text>guanosine(37) in tRNA + S-adenosyl-L-methionine = N(1)-methylguanosine(37) in tRNA + S-adenosyl-L-homocysteine + H(+)</text>
        <dbReference type="Rhea" id="RHEA:36899"/>
        <dbReference type="Rhea" id="RHEA-COMP:10145"/>
        <dbReference type="Rhea" id="RHEA-COMP:10147"/>
        <dbReference type="ChEBI" id="CHEBI:15378"/>
        <dbReference type="ChEBI" id="CHEBI:57856"/>
        <dbReference type="ChEBI" id="CHEBI:59789"/>
        <dbReference type="ChEBI" id="CHEBI:73542"/>
        <dbReference type="ChEBI" id="CHEBI:74269"/>
        <dbReference type="EC" id="2.1.1.228"/>
    </reaction>
</comment>
<feature type="domain" description="SAM-dependent methyltransferase TRM5/TYW2-type" evidence="12">
    <location>
        <begin position="155"/>
        <end position="461"/>
    </location>
</feature>
<dbReference type="InterPro" id="IPR029063">
    <property type="entry name" value="SAM-dependent_MTases_sf"/>
</dbReference>
<evidence type="ECO:0000259" key="12">
    <source>
        <dbReference type="PROSITE" id="PS51684"/>
    </source>
</evidence>
<evidence type="ECO:0000256" key="5">
    <source>
        <dbReference type="ARBA" id="ARBA00022691"/>
    </source>
</evidence>
<evidence type="ECO:0000256" key="2">
    <source>
        <dbReference type="ARBA" id="ARBA00022490"/>
    </source>
</evidence>
<sequence>MADDMFSAPVHRGMRALNRASFQRTVPLKAARVFDNKNIFKVRSELESSKDALQQDRLGSVHPDPDPERAKAGKKCILLRPEVASHCASASTKEQDASNARTPLPHSPTVGELVKQELIAVIPFDLRLDYSYWTYHDIISAILPEDEQGEIPSGFSQVGHIAHLNLRDDYLKYKHLIAEILIDKNPGVRTVINKIDDVGEENEFRTFKYELLAGPDDLNVTMSEENCTFKFDYSKVYWNSRLNTEHRRLVATFKEGEAVCDVMAGIGPFAVPAGKKSVFVWANDLNPDSYSSLDDAVKRNKVSDYVRPFNDDGRAFIRTATARLAEVDHKVDVVPKRARKESLAKPDVGRALHQPKTFQHFVLNLPASALTFLPSFIGLYPSALRHQLPEQFPMPFVHVYCFSTKSDDNVAEGNLICEELSRQLGHEMKPGKLEDGDVKVWDVRDVAPKKRMFCASFALPREVAFREV</sequence>
<evidence type="ECO:0000313" key="13">
    <source>
        <dbReference type="EMBL" id="KAK4545682.1"/>
    </source>
</evidence>
<gene>
    <name evidence="10" type="primary">TRM5</name>
    <name evidence="13" type="ORF">LTR36_002636</name>
</gene>
<reference evidence="13 14" key="1">
    <citation type="submission" date="2021-11" db="EMBL/GenBank/DDBJ databases">
        <title>Black yeast isolated from Biological Soil Crust.</title>
        <authorList>
            <person name="Kurbessoian T."/>
        </authorList>
    </citation>
    <scope>NUCLEOTIDE SEQUENCE [LARGE SCALE GENOMIC DNA]</scope>
    <source>
        <strain evidence="13 14">CCFEE 5522</strain>
    </source>
</reference>
<dbReference type="Pfam" id="PF02475">
    <property type="entry name" value="TRM5-TYW2_MTfase"/>
    <property type="match status" value="1"/>
</dbReference>
<dbReference type="EC" id="2.1.1.228" evidence="10"/>
<dbReference type="GO" id="GO:0005759">
    <property type="term" value="C:mitochondrial matrix"/>
    <property type="evidence" value="ECO:0007669"/>
    <property type="project" value="UniProtKB-SubCell"/>
</dbReference>
<dbReference type="GO" id="GO:0070901">
    <property type="term" value="P:mitochondrial tRNA methylation"/>
    <property type="evidence" value="ECO:0007669"/>
    <property type="project" value="UniProtKB-ARBA"/>
</dbReference>
<dbReference type="SUPFAM" id="SSF53335">
    <property type="entry name" value="S-adenosyl-L-methionine-dependent methyltransferases"/>
    <property type="match status" value="1"/>
</dbReference>
<dbReference type="Gene3D" id="3.40.50.150">
    <property type="entry name" value="Vaccinia Virus protein VP39"/>
    <property type="match status" value="1"/>
</dbReference>
<dbReference type="GO" id="GO:0005634">
    <property type="term" value="C:nucleus"/>
    <property type="evidence" value="ECO:0007669"/>
    <property type="project" value="UniProtKB-SubCell"/>
</dbReference>
<evidence type="ECO:0000256" key="1">
    <source>
        <dbReference type="ARBA" id="ARBA00009775"/>
    </source>
</evidence>
<comment type="subcellular location">
    <subcellularLocation>
        <location evidence="10">Mitochondrion matrix</location>
    </subcellularLocation>
    <subcellularLocation>
        <location evidence="10">Nucleus</location>
    </subcellularLocation>
    <subcellularLocation>
        <location evidence="10">Cytoplasm</location>
    </subcellularLocation>
    <text evidence="10">Predominantly in the mitochondria and in the nucleus.</text>
</comment>
<name>A0AAV9JL08_9PEZI</name>
<dbReference type="FunFam" id="3.30.300.110:FF:000001">
    <property type="entry name" value="tRNA (guanine(37)-N1)-methyltransferase"/>
    <property type="match status" value="1"/>
</dbReference>
<keyword evidence="3 10" id="KW-0489">Methyltransferase</keyword>
<evidence type="ECO:0000256" key="4">
    <source>
        <dbReference type="ARBA" id="ARBA00022679"/>
    </source>
</evidence>
<dbReference type="EMBL" id="JAVFHQ010000018">
    <property type="protein sequence ID" value="KAK4545682.1"/>
    <property type="molecule type" value="Genomic_DNA"/>
</dbReference>
<dbReference type="PANTHER" id="PTHR23245:SF36">
    <property type="entry name" value="TRNA (GUANINE(37)-N1)-METHYLTRANSFERASE"/>
    <property type="match status" value="1"/>
</dbReference>
<dbReference type="InterPro" id="IPR056744">
    <property type="entry name" value="TRM5/TYW2-like_N"/>
</dbReference>
<comment type="caution">
    <text evidence="13">The sequence shown here is derived from an EMBL/GenBank/DDBJ whole genome shotgun (WGS) entry which is preliminary data.</text>
</comment>
<keyword evidence="2 10" id="KW-0963">Cytoplasm</keyword>
<dbReference type="AlphaFoldDB" id="A0AAV9JL08"/>
<keyword evidence="14" id="KW-1185">Reference proteome</keyword>
<comment type="similarity">
    <text evidence="1">Belongs to the class I-like SAM-binding methyltransferase superfamily. TRM5/TYW2 family.</text>
</comment>
<accession>A0AAV9JL08</accession>
<evidence type="ECO:0000256" key="8">
    <source>
        <dbReference type="ARBA" id="ARBA00023242"/>
    </source>
</evidence>
<feature type="binding site" evidence="10">
    <location>
        <begin position="284"/>
        <end position="285"/>
    </location>
    <ligand>
        <name>S-adenosyl-L-methionine</name>
        <dbReference type="ChEBI" id="CHEBI:59789"/>
    </ligand>
</feature>
<dbReference type="InterPro" id="IPR025792">
    <property type="entry name" value="tRNA_Gua_MeTrfase_euk"/>
</dbReference>
<keyword evidence="8 10" id="KW-0539">Nucleus</keyword>
<keyword evidence="7 10" id="KW-0496">Mitochondrion</keyword>
<dbReference type="HAMAP" id="MF_03152">
    <property type="entry name" value="TRM5"/>
    <property type="match status" value="1"/>
</dbReference>
<dbReference type="Gene3D" id="3.30.300.110">
    <property type="entry name" value="Met-10+ protein-like domains"/>
    <property type="match status" value="1"/>
</dbReference>
<evidence type="ECO:0000256" key="3">
    <source>
        <dbReference type="ARBA" id="ARBA00022603"/>
    </source>
</evidence>
<protein>
    <recommendedName>
        <fullName evidence="10">tRNA (guanine(37)-N1)-methyltransferase</fullName>
        <ecNumber evidence="10">2.1.1.228</ecNumber>
    </recommendedName>
    <alternativeName>
        <fullName evidence="10">M1G-methyltransferase</fullName>
    </alternativeName>
    <alternativeName>
        <fullName evidence="10">tRNA [GM37] methyltransferase</fullName>
    </alternativeName>
    <alternativeName>
        <fullName evidence="10">tRNA methyltransferase 5</fullName>
    </alternativeName>
</protein>